<dbReference type="Proteomes" id="UP000199529">
    <property type="component" value="Unassembled WGS sequence"/>
</dbReference>
<dbReference type="PANTHER" id="PTHR43130:SF3">
    <property type="entry name" value="HTH-TYPE TRANSCRIPTIONAL REGULATOR RV1931C"/>
    <property type="match status" value="1"/>
</dbReference>
<dbReference type="RefSeq" id="WP_093261313.1">
    <property type="nucleotide sequence ID" value="NZ_FNOK01000003.1"/>
</dbReference>
<dbReference type="Pfam" id="PF01965">
    <property type="entry name" value="DJ-1_PfpI"/>
    <property type="match status" value="1"/>
</dbReference>
<dbReference type="OrthoDB" id="3660033at2"/>
<dbReference type="GO" id="GO:0003700">
    <property type="term" value="F:DNA-binding transcription factor activity"/>
    <property type="evidence" value="ECO:0007669"/>
    <property type="project" value="InterPro"/>
</dbReference>
<sequence>MHVVGVLAVDGVVGFDLTTVCQVFASAWSPGEESPYEVRVCSAEDALVTAVGTGSFRLSAPFTLADLADADTIVVPGLRDHRQPPAPEALDLLTTAAARGARIASICTGAFLLAAAGLLDGARATTHWDAAARLAETYPRVQVDPSVLFIDNGQVLTSAGVCAGIDLCLHLIRRDHGAALAAHAARRIVMPPYRDGGQAQFIEYERPGGSLQPTMDWMRDNLHRDLALDEIAERARVSVRTLNRRFRAQTGTTPLRWLVLARVHRAQELLETTDLPVEVIADHVGFGSAAVLRRHFGERVGSSPIAYRTEFRRKQLR</sequence>
<dbReference type="Pfam" id="PF12833">
    <property type="entry name" value="HTH_18"/>
    <property type="match status" value="1"/>
</dbReference>
<organism evidence="5 6">
    <name type="scientific">Saccharopolyspora shandongensis</name>
    <dbReference type="NCBI Taxonomy" id="418495"/>
    <lineage>
        <taxon>Bacteria</taxon>
        <taxon>Bacillati</taxon>
        <taxon>Actinomycetota</taxon>
        <taxon>Actinomycetes</taxon>
        <taxon>Pseudonocardiales</taxon>
        <taxon>Pseudonocardiaceae</taxon>
        <taxon>Saccharopolyspora</taxon>
    </lineage>
</organism>
<dbReference type="PROSITE" id="PS00041">
    <property type="entry name" value="HTH_ARAC_FAMILY_1"/>
    <property type="match status" value="1"/>
</dbReference>
<evidence type="ECO:0000259" key="4">
    <source>
        <dbReference type="PROSITE" id="PS01124"/>
    </source>
</evidence>
<dbReference type="EMBL" id="FNOK01000003">
    <property type="protein sequence ID" value="SDW43074.1"/>
    <property type="molecule type" value="Genomic_DNA"/>
</dbReference>
<dbReference type="SMART" id="SM00342">
    <property type="entry name" value="HTH_ARAC"/>
    <property type="match status" value="1"/>
</dbReference>
<proteinExistence type="predicted"/>
<dbReference type="GO" id="GO:0043565">
    <property type="term" value="F:sequence-specific DNA binding"/>
    <property type="evidence" value="ECO:0007669"/>
    <property type="project" value="InterPro"/>
</dbReference>
<evidence type="ECO:0000313" key="6">
    <source>
        <dbReference type="Proteomes" id="UP000199529"/>
    </source>
</evidence>
<dbReference type="InterPro" id="IPR009057">
    <property type="entry name" value="Homeodomain-like_sf"/>
</dbReference>
<accession>A0A1H2TII6</accession>
<evidence type="ECO:0000313" key="5">
    <source>
        <dbReference type="EMBL" id="SDW43074.1"/>
    </source>
</evidence>
<keyword evidence="6" id="KW-1185">Reference proteome</keyword>
<dbReference type="STRING" id="418495.SAMN05216215_100395"/>
<dbReference type="InterPro" id="IPR029062">
    <property type="entry name" value="Class_I_gatase-like"/>
</dbReference>
<protein>
    <submittedName>
        <fullName evidence="5">Transcriptional regulator, AraC family with amidase-like domain</fullName>
    </submittedName>
</protein>
<evidence type="ECO:0000256" key="1">
    <source>
        <dbReference type="ARBA" id="ARBA00023015"/>
    </source>
</evidence>
<keyword evidence="1" id="KW-0805">Transcription regulation</keyword>
<name>A0A1H2TII6_9PSEU</name>
<dbReference type="PROSITE" id="PS01124">
    <property type="entry name" value="HTH_ARAC_FAMILY_2"/>
    <property type="match status" value="1"/>
</dbReference>
<dbReference type="PANTHER" id="PTHR43130">
    <property type="entry name" value="ARAC-FAMILY TRANSCRIPTIONAL REGULATOR"/>
    <property type="match status" value="1"/>
</dbReference>
<keyword evidence="3" id="KW-0804">Transcription</keyword>
<dbReference type="InterPro" id="IPR052158">
    <property type="entry name" value="INH-QAR"/>
</dbReference>
<dbReference type="AlphaFoldDB" id="A0A1H2TII6"/>
<evidence type="ECO:0000256" key="3">
    <source>
        <dbReference type="ARBA" id="ARBA00023163"/>
    </source>
</evidence>
<dbReference type="SUPFAM" id="SSF46689">
    <property type="entry name" value="Homeodomain-like"/>
    <property type="match status" value="2"/>
</dbReference>
<evidence type="ECO:0000256" key="2">
    <source>
        <dbReference type="ARBA" id="ARBA00023125"/>
    </source>
</evidence>
<dbReference type="InterPro" id="IPR018062">
    <property type="entry name" value="HTH_AraC-typ_CS"/>
</dbReference>
<dbReference type="InterPro" id="IPR018060">
    <property type="entry name" value="HTH_AraC"/>
</dbReference>
<feature type="domain" description="HTH araC/xylS-type" evidence="4">
    <location>
        <begin position="212"/>
        <end position="310"/>
    </location>
</feature>
<dbReference type="CDD" id="cd03137">
    <property type="entry name" value="GATase1_AraC_1"/>
    <property type="match status" value="1"/>
</dbReference>
<dbReference type="Gene3D" id="1.10.10.60">
    <property type="entry name" value="Homeodomain-like"/>
    <property type="match status" value="1"/>
</dbReference>
<keyword evidence="2" id="KW-0238">DNA-binding</keyword>
<gene>
    <name evidence="5" type="ORF">SAMN05216215_100395</name>
</gene>
<dbReference type="InterPro" id="IPR002818">
    <property type="entry name" value="DJ-1/PfpI"/>
</dbReference>
<reference evidence="6" key="1">
    <citation type="submission" date="2016-10" db="EMBL/GenBank/DDBJ databases">
        <authorList>
            <person name="Varghese N."/>
            <person name="Submissions S."/>
        </authorList>
    </citation>
    <scope>NUCLEOTIDE SEQUENCE [LARGE SCALE GENOMIC DNA]</scope>
    <source>
        <strain evidence="6">CGMCC 4.3530</strain>
    </source>
</reference>
<dbReference type="Gene3D" id="3.40.50.880">
    <property type="match status" value="1"/>
</dbReference>
<dbReference type="SUPFAM" id="SSF52317">
    <property type="entry name" value="Class I glutamine amidotransferase-like"/>
    <property type="match status" value="1"/>
</dbReference>